<dbReference type="Proteomes" id="UP000198157">
    <property type="component" value="Unassembled WGS sequence"/>
</dbReference>
<evidence type="ECO:0000313" key="1">
    <source>
        <dbReference type="EMBL" id="OWQ54009.1"/>
    </source>
</evidence>
<organism evidence="1 2">
    <name type="scientific">Stenotrophomonas maltophilia</name>
    <name type="common">Pseudomonas maltophilia</name>
    <name type="synonym">Xanthomonas maltophilia</name>
    <dbReference type="NCBI Taxonomy" id="40324"/>
    <lineage>
        <taxon>Bacteria</taxon>
        <taxon>Pseudomonadati</taxon>
        <taxon>Pseudomonadota</taxon>
        <taxon>Gammaproteobacteria</taxon>
        <taxon>Lysobacterales</taxon>
        <taxon>Lysobacteraceae</taxon>
        <taxon>Stenotrophomonas</taxon>
        <taxon>Stenotrophomonas maltophilia group</taxon>
    </lineage>
</organism>
<comment type="caution">
    <text evidence="1">The sequence shown here is derived from an EMBL/GenBank/DDBJ whole genome shotgun (WGS) entry which is preliminary data.</text>
</comment>
<dbReference type="EMBL" id="NIVS01000020">
    <property type="protein sequence ID" value="OWQ54009.1"/>
    <property type="molecule type" value="Genomic_DNA"/>
</dbReference>
<gene>
    <name evidence="1" type="ORF">CEE60_10145</name>
</gene>
<reference evidence="1 2" key="1">
    <citation type="submission" date="2017-06" db="EMBL/GenBank/DDBJ databases">
        <authorList>
            <person name="Kim H.J."/>
            <person name="Triplett B.A."/>
        </authorList>
    </citation>
    <scope>NUCLEOTIDE SEQUENCE [LARGE SCALE GENOMIC DNA]</scope>
    <source>
        <strain evidence="1 2">13146</strain>
    </source>
</reference>
<dbReference type="AlphaFoldDB" id="A0A246HMT6"/>
<dbReference type="OrthoDB" id="6998958at2"/>
<name>A0A246HMT6_STEMA</name>
<sequence>MAEDYSYLGSGIIVIREWNTADPFLEIGNVSAYTVAPQTNTLELADYQNPGGGTASRVDRVTGYNLNYTFHDFNPENFARATRGKASSIAAGTVPDELVLAVPGSYAPLSRLASEVTGVKPVTGATIYEAGKDYRFERGMLFIPAGSAIVAPSLAGTPNIKVTFKNAELGHVEAAVTSQKFYEMQFYGANEARGGKMVRLVAHKVTGGVIESMGLIGNEFGAGSVPGALLKDASKATGSDKSAYFYWQQEK</sequence>
<dbReference type="PIRSF" id="PIRSF028589">
    <property type="entry name" value="UCP028589"/>
    <property type="match status" value="1"/>
</dbReference>
<dbReference type="InterPro" id="IPR016893">
    <property type="entry name" value="UCP028589"/>
</dbReference>
<proteinExistence type="predicted"/>
<evidence type="ECO:0000313" key="2">
    <source>
        <dbReference type="Proteomes" id="UP000198157"/>
    </source>
</evidence>
<protein>
    <submittedName>
        <fullName evidence="1">Uncharacterized protein</fullName>
    </submittedName>
</protein>
<accession>A0A246HMT6</accession>